<keyword evidence="3" id="KW-1185">Reference proteome</keyword>
<reference evidence="3" key="1">
    <citation type="journal article" date="2017" name="Front. Plant Sci.">
        <title>Climate Clever Clovers: New Paradigm to Reduce the Environmental Footprint of Ruminants by Breeding Low Methanogenic Forages Utilizing Haplotype Variation.</title>
        <authorList>
            <person name="Kaur P."/>
            <person name="Appels R."/>
            <person name="Bayer P.E."/>
            <person name="Keeble-Gagnere G."/>
            <person name="Wang J."/>
            <person name="Hirakawa H."/>
            <person name="Shirasawa K."/>
            <person name="Vercoe P."/>
            <person name="Stefanova K."/>
            <person name="Durmic Z."/>
            <person name="Nichols P."/>
            <person name="Revell C."/>
            <person name="Isobe S.N."/>
            <person name="Edwards D."/>
            <person name="Erskine W."/>
        </authorList>
    </citation>
    <scope>NUCLEOTIDE SEQUENCE [LARGE SCALE GENOMIC DNA]</scope>
    <source>
        <strain evidence="3">cv. Daliak</strain>
    </source>
</reference>
<dbReference type="PANTHER" id="PTHR36617">
    <property type="entry name" value="PROTEIN, PUTATIVE-RELATED"/>
    <property type="match status" value="1"/>
</dbReference>
<proteinExistence type="predicted"/>
<protein>
    <recommendedName>
        <fullName evidence="1">Reverse transcriptase zinc-binding domain-containing protein</fullName>
    </recommendedName>
</protein>
<name>A0A1B5Z8N4_TRISU</name>
<evidence type="ECO:0000313" key="2">
    <source>
        <dbReference type="EMBL" id="GAU10440.1"/>
    </source>
</evidence>
<feature type="non-terminal residue" evidence="2">
    <location>
        <position position="283"/>
    </location>
</feature>
<dbReference type="OrthoDB" id="689430at2759"/>
<gene>
    <name evidence="2" type="ORF">TSUD_422840</name>
</gene>
<dbReference type="AlphaFoldDB" id="A0A1B5Z8N4"/>
<dbReference type="PANTHER" id="PTHR36617:SF5">
    <property type="entry name" value="OS05G0421675 PROTEIN"/>
    <property type="match status" value="1"/>
</dbReference>
<dbReference type="EMBL" id="BCLP01047150">
    <property type="protein sequence ID" value="GAU10440.1"/>
    <property type="molecule type" value="Genomic_DNA"/>
</dbReference>
<evidence type="ECO:0000259" key="1">
    <source>
        <dbReference type="Pfam" id="PF13966"/>
    </source>
</evidence>
<accession>A0A1B5Z8N4</accession>
<sequence>FEFLGTGVGSSKEKTVWVEESLPFFWWSSGSVKVCLDISVCLCPFLLQSSLKEYRGLGVRLVREFNLALLGKWCWRLLVDSEGLWSRVLAARYGRDGGKLRDGGQRGSVLWRAIVRIREGGDVGGRWFEEHVSRRVGDGLHTFFWTDPWVDEIPLREWFGRLFELAETKSRSVAEMFSLVWGVDGEAWQWRRQLRAWEKELLRECQILLSNLSVQVQSPDRWQWQPDPVIGYTVRGAYQLLTAQDSVTMDDAEKLIWHPQVPLKVSIFAWRLLRDRLPTKANL</sequence>
<comment type="caution">
    <text evidence="2">The sequence shown here is derived from an EMBL/GenBank/DDBJ whole genome shotgun (WGS) entry which is preliminary data.</text>
</comment>
<dbReference type="Proteomes" id="UP000242715">
    <property type="component" value="Unassembled WGS sequence"/>
</dbReference>
<evidence type="ECO:0000313" key="3">
    <source>
        <dbReference type="Proteomes" id="UP000242715"/>
    </source>
</evidence>
<dbReference type="Pfam" id="PF13966">
    <property type="entry name" value="zf-RVT"/>
    <property type="match status" value="1"/>
</dbReference>
<feature type="non-terminal residue" evidence="2">
    <location>
        <position position="1"/>
    </location>
</feature>
<dbReference type="InterPro" id="IPR026960">
    <property type="entry name" value="RVT-Znf"/>
</dbReference>
<feature type="domain" description="Reverse transcriptase zinc-binding" evidence="1">
    <location>
        <begin position="232"/>
        <end position="283"/>
    </location>
</feature>
<organism evidence="2 3">
    <name type="scientific">Trifolium subterraneum</name>
    <name type="common">Subterranean clover</name>
    <dbReference type="NCBI Taxonomy" id="3900"/>
    <lineage>
        <taxon>Eukaryota</taxon>
        <taxon>Viridiplantae</taxon>
        <taxon>Streptophyta</taxon>
        <taxon>Embryophyta</taxon>
        <taxon>Tracheophyta</taxon>
        <taxon>Spermatophyta</taxon>
        <taxon>Magnoliopsida</taxon>
        <taxon>eudicotyledons</taxon>
        <taxon>Gunneridae</taxon>
        <taxon>Pentapetalae</taxon>
        <taxon>rosids</taxon>
        <taxon>fabids</taxon>
        <taxon>Fabales</taxon>
        <taxon>Fabaceae</taxon>
        <taxon>Papilionoideae</taxon>
        <taxon>50 kb inversion clade</taxon>
        <taxon>NPAAA clade</taxon>
        <taxon>Hologalegina</taxon>
        <taxon>IRL clade</taxon>
        <taxon>Trifolieae</taxon>
        <taxon>Trifolium</taxon>
    </lineage>
</organism>